<keyword evidence="8" id="KW-1185">Reference proteome</keyword>
<comment type="function">
    <text evidence="5">S-adenosyl-L-methionine-dependent protein-lysine N-methyltransferase that methylates elongation factor 1-alpha.</text>
</comment>
<evidence type="ECO:0000256" key="2">
    <source>
        <dbReference type="ARBA" id="ARBA00022603"/>
    </source>
</evidence>
<dbReference type="EC" id="2.1.1.-" evidence="5"/>
<sequence length="196" mass="22911">MAEPTDTDCKIDKYSSELGQKTFWDSTYKREIENFNINGYTDEIWFGKDSVKRMVDWICENITKLDSSIIDLGCGNGYTLLELRKKNFTNLHGVDYSQWAVDFAKKFAISNNFPDITYTVSDLTEKQADWEKFDIVLDKGTFDAISLCDENVQEKKLWYKNNVESMLKNDSLFIITSCNWTEEELVKFFGMSMYNQ</sequence>
<evidence type="ECO:0000259" key="6">
    <source>
        <dbReference type="Pfam" id="PF13847"/>
    </source>
</evidence>
<evidence type="ECO:0000256" key="3">
    <source>
        <dbReference type="ARBA" id="ARBA00022679"/>
    </source>
</evidence>
<evidence type="ECO:0000256" key="5">
    <source>
        <dbReference type="HAMAP-Rule" id="MF_03188"/>
    </source>
</evidence>
<comment type="subcellular location">
    <subcellularLocation>
        <location evidence="5">Cytoplasm</location>
    </subcellularLocation>
</comment>
<dbReference type="InterPro" id="IPR029063">
    <property type="entry name" value="SAM-dependent_MTases_sf"/>
</dbReference>
<evidence type="ECO:0000256" key="1">
    <source>
        <dbReference type="ARBA" id="ARBA00022490"/>
    </source>
</evidence>
<reference evidence="7 8" key="1">
    <citation type="submission" date="2020-08" db="EMBL/GenBank/DDBJ databases">
        <authorList>
            <person name="Hejnol A."/>
        </authorList>
    </citation>
    <scope>NUCLEOTIDE SEQUENCE [LARGE SCALE GENOMIC DNA]</scope>
</reference>
<evidence type="ECO:0000313" key="7">
    <source>
        <dbReference type="EMBL" id="CAD5115595.1"/>
    </source>
</evidence>
<keyword evidence="2 5" id="KW-0489">Methyltransferase</keyword>
<organism evidence="7 8">
    <name type="scientific">Dimorphilus gyrociliatus</name>
    <dbReference type="NCBI Taxonomy" id="2664684"/>
    <lineage>
        <taxon>Eukaryota</taxon>
        <taxon>Metazoa</taxon>
        <taxon>Spiralia</taxon>
        <taxon>Lophotrochozoa</taxon>
        <taxon>Annelida</taxon>
        <taxon>Polychaeta</taxon>
        <taxon>Polychaeta incertae sedis</taxon>
        <taxon>Dinophilidae</taxon>
        <taxon>Dimorphilus</taxon>
    </lineage>
</organism>
<dbReference type="AlphaFoldDB" id="A0A7I8VIS0"/>
<comment type="similarity">
    <text evidence="5">Belongs to the class I-like SAM-binding methyltransferase superfamily. EFM4 family.</text>
</comment>
<comment type="caution">
    <text evidence="7">The sequence shown here is derived from an EMBL/GenBank/DDBJ whole genome shotgun (WGS) entry which is preliminary data.</text>
</comment>
<dbReference type="PANTHER" id="PTHR12843:SF5">
    <property type="entry name" value="EEF1A LYSINE METHYLTRANSFERASE 2"/>
    <property type="match status" value="1"/>
</dbReference>
<dbReference type="GO" id="GO:0016279">
    <property type="term" value="F:protein-lysine N-methyltransferase activity"/>
    <property type="evidence" value="ECO:0007669"/>
    <property type="project" value="UniProtKB-UniRule"/>
</dbReference>
<dbReference type="EMBL" id="CAJFCJ010000006">
    <property type="protein sequence ID" value="CAD5115595.1"/>
    <property type="molecule type" value="Genomic_DNA"/>
</dbReference>
<dbReference type="InterPro" id="IPR026635">
    <property type="entry name" value="Efm4/METTL10"/>
</dbReference>
<dbReference type="Proteomes" id="UP000549394">
    <property type="component" value="Unassembled WGS sequence"/>
</dbReference>
<feature type="domain" description="Methyltransferase" evidence="6">
    <location>
        <begin position="67"/>
        <end position="185"/>
    </location>
</feature>
<evidence type="ECO:0000313" key="8">
    <source>
        <dbReference type="Proteomes" id="UP000549394"/>
    </source>
</evidence>
<gene>
    <name evidence="7" type="ORF">DGYR_LOCUS4320</name>
</gene>
<dbReference type="Gene3D" id="3.40.50.150">
    <property type="entry name" value="Vaccinia Virus protein VP39"/>
    <property type="match status" value="1"/>
</dbReference>
<dbReference type="SUPFAM" id="SSF53335">
    <property type="entry name" value="S-adenosyl-L-methionine-dependent methyltransferases"/>
    <property type="match status" value="1"/>
</dbReference>
<accession>A0A7I8VIS0</accession>
<evidence type="ECO:0000256" key="4">
    <source>
        <dbReference type="ARBA" id="ARBA00022691"/>
    </source>
</evidence>
<dbReference type="GO" id="GO:0032259">
    <property type="term" value="P:methylation"/>
    <property type="evidence" value="ECO:0007669"/>
    <property type="project" value="UniProtKB-KW"/>
</dbReference>
<protein>
    <recommendedName>
        <fullName evidence="5">Protein-lysine N-methyltransferase DGYR_LOCUS4320</fullName>
        <ecNumber evidence="5">2.1.1.-</ecNumber>
    </recommendedName>
</protein>
<dbReference type="PANTHER" id="PTHR12843">
    <property type="entry name" value="PROTEIN-LYSINE N-METHYLTRANSFERASE METTL10"/>
    <property type="match status" value="1"/>
</dbReference>
<dbReference type="HAMAP" id="MF_03188">
    <property type="entry name" value="Methyltr_EFM4"/>
    <property type="match status" value="1"/>
</dbReference>
<dbReference type="InterPro" id="IPR025714">
    <property type="entry name" value="Methyltranfer_dom"/>
</dbReference>
<keyword evidence="4 5" id="KW-0949">S-adenosyl-L-methionine</keyword>
<keyword evidence="3 5" id="KW-0808">Transferase</keyword>
<proteinExistence type="inferred from homology"/>
<keyword evidence="1 5" id="KW-0963">Cytoplasm</keyword>
<dbReference type="Pfam" id="PF13847">
    <property type="entry name" value="Methyltransf_31"/>
    <property type="match status" value="1"/>
</dbReference>
<name>A0A7I8VIS0_9ANNE</name>
<dbReference type="CDD" id="cd02440">
    <property type="entry name" value="AdoMet_MTases"/>
    <property type="match status" value="1"/>
</dbReference>
<dbReference type="OrthoDB" id="540004at2759"/>
<dbReference type="GO" id="GO:0005737">
    <property type="term" value="C:cytoplasm"/>
    <property type="evidence" value="ECO:0007669"/>
    <property type="project" value="UniProtKB-SubCell"/>
</dbReference>